<comment type="caution">
    <text evidence="1">The sequence shown here is derived from an EMBL/GenBank/DDBJ whole genome shotgun (WGS) entry which is preliminary data.</text>
</comment>
<gene>
    <name evidence="1" type="ORF">PMG71_23310</name>
</gene>
<evidence type="ECO:0000313" key="2">
    <source>
        <dbReference type="Proteomes" id="UP001235303"/>
    </source>
</evidence>
<organism evidence="1 2">
    <name type="scientific">Roseofilum acuticapitatum BLCC-M154</name>
    <dbReference type="NCBI Taxonomy" id="3022444"/>
    <lineage>
        <taxon>Bacteria</taxon>
        <taxon>Bacillati</taxon>
        <taxon>Cyanobacteriota</taxon>
        <taxon>Cyanophyceae</taxon>
        <taxon>Desertifilales</taxon>
        <taxon>Desertifilaceae</taxon>
        <taxon>Roseofilum</taxon>
        <taxon>Roseofilum acuticapitatum</taxon>
    </lineage>
</organism>
<reference evidence="1 2" key="1">
    <citation type="submission" date="2023-01" db="EMBL/GenBank/DDBJ databases">
        <title>Novel diversity within Roseofilum (Cyanobacteria; Desertifilaceae) from marine benthic mats with descriptions of four novel species.</title>
        <authorList>
            <person name="Wang Y."/>
            <person name="Berthold D.E."/>
            <person name="Hu J."/>
            <person name="Lefler F.W."/>
            <person name="Laughinghouse H.D. IV."/>
        </authorList>
    </citation>
    <scope>NUCLEOTIDE SEQUENCE [LARGE SCALE GENOMIC DNA]</scope>
    <source>
        <strain evidence="1 2">BLCC-M154</strain>
    </source>
</reference>
<sequence>MSVDPKQRIELQVQKGIREAEDELVCWIEEALRSTNYPKTGQKKLEEAQFRNLLRVSETTTSSEVIKNFLRYQVGRDDKWGCGEGSLAERIITDIDDRLKSKAREIEQKAGSSDEKAIHIELIRRYLGYGSRRLVYLNKKENKLKNN</sequence>
<evidence type="ECO:0000313" key="1">
    <source>
        <dbReference type="EMBL" id="MDJ1172362.1"/>
    </source>
</evidence>
<dbReference type="RefSeq" id="WP_283756112.1">
    <property type="nucleotide sequence ID" value="NZ_JAQOSP010000150.1"/>
</dbReference>
<protein>
    <submittedName>
        <fullName evidence="1">Uncharacterized protein</fullName>
    </submittedName>
</protein>
<keyword evidence="2" id="KW-1185">Reference proteome</keyword>
<name>A0ABT7AZL6_9CYAN</name>
<dbReference type="Proteomes" id="UP001235303">
    <property type="component" value="Unassembled WGS sequence"/>
</dbReference>
<dbReference type="EMBL" id="JAQOSP010000150">
    <property type="protein sequence ID" value="MDJ1172362.1"/>
    <property type="molecule type" value="Genomic_DNA"/>
</dbReference>
<proteinExistence type="predicted"/>
<accession>A0ABT7AZL6</accession>